<accession>A0ABT1LDD4</accession>
<evidence type="ECO:0000256" key="3">
    <source>
        <dbReference type="SAM" id="SignalP"/>
    </source>
</evidence>
<comment type="caution">
    <text evidence="5">The sequence shown here is derived from an EMBL/GenBank/DDBJ whole genome shotgun (WGS) entry which is preliminary data.</text>
</comment>
<evidence type="ECO:0000313" key="6">
    <source>
        <dbReference type="Proteomes" id="UP001205890"/>
    </source>
</evidence>
<dbReference type="Proteomes" id="UP001205890">
    <property type="component" value="Unassembled WGS sequence"/>
</dbReference>
<evidence type="ECO:0000256" key="1">
    <source>
        <dbReference type="ARBA" id="ARBA00004196"/>
    </source>
</evidence>
<keyword evidence="6" id="KW-1185">Reference proteome</keyword>
<dbReference type="Pfam" id="PF25954">
    <property type="entry name" value="Beta-barrel_RND_2"/>
    <property type="match status" value="1"/>
</dbReference>
<reference evidence="5 6" key="1">
    <citation type="submission" date="2022-07" db="EMBL/GenBank/DDBJ databases">
        <authorList>
            <person name="Li W.-J."/>
            <person name="Deng Q.-Q."/>
        </authorList>
    </citation>
    <scope>NUCLEOTIDE SEQUENCE [LARGE SCALE GENOMIC DNA]</scope>
    <source>
        <strain evidence="5 6">SYSU M60028</strain>
    </source>
</reference>
<feature type="domain" description="CusB-like beta-barrel" evidence="4">
    <location>
        <begin position="75"/>
        <end position="139"/>
    </location>
</feature>
<comment type="subcellular location">
    <subcellularLocation>
        <location evidence="1">Cell envelope</location>
    </subcellularLocation>
</comment>
<dbReference type="InterPro" id="IPR058792">
    <property type="entry name" value="Beta-barrel_RND_2"/>
</dbReference>
<feature type="signal peptide" evidence="3">
    <location>
        <begin position="1"/>
        <end position="31"/>
    </location>
</feature>
<dbReference type="EMBL" id="JANCLU010000008">
    <property type="protein sequence ID" value="MCP8938903.1"/>
    <property type="molecule type" value="Genomic_DNA"/>
</dbReference>
<evidence type="ECO:0000313" key="5">
    <source>
        <dbReference type="EMBL" id="MCP8938903.1"/>
    </source>
</evidence>
<evidence type="ECO:0000259" key="4">
    <source>
        <dbReference type="Pfam" id="PF25954"/>
    </source>
</evidence>
<keyword evidence="3" id="KW-0732">Signal</keyword>
<feature type="chain" id="PRO_5047096856" evidence="3">
    <location>
        <begin position="32"/>
        <end position="338"/>
    </location>
</feature>
<dbReference type="RefSeq" id="WP_254741382.1">
    <property type="nucleotide sequence ID" value="NZ_JANCLU010000008.1"/>
</dbReference>
<dbReference type="PANTHER" id="PTHR32347">
    <property type="entry name" value="EFFLUX SYSTEM COMPONENT YKNX-RELATED"/>
    <property type="match status" value="1"/>
</dbReference>
<proteinExistence type="predicted"/>
<evidence type="ECO:0000256" key="2">
    <source>
        <dbReference type="ARBA" id="ARBA00023054"/>
    </source>
</evidence>
<name>A0ABT1LDD4_9HYPH</name>
<sequence length="338" mass="35428">MARTPRSAFALAALTVFAAAALGVSAFAVYAARGAAPASRWATASVDRGPVVVTIAGIGTVEGGDSAGRALVTLIPDADLERVKPGQPVRVAVDAYPNRDLHASVTSVRPGPAGTARALVTLDATEPALAGGDSAWVRIEVERRDNALRVPYAALLFQPGGPEPAPTVSAADRKAFAGQALAQFIEHVKRDVGFDPAQCAEADRIARELGDAVALGLGPEADPATRRERVHAMRRTFIKRLAGVVRPEQQARFDAVVAARAKRAGRDTGQAGRIHILTDRGDIEPVAVRIGAMDGLHTEVLGAPIEAGARVVIGEARRDGSRLAFAETLRAWLPRARP</sequence>
<dbReference type="Gene3D" id="2.40.30.170">
    <property type="match status" value="1"/>
</dbReference>
<gene>
    <name evidence="5" type="ORF">NK718_10285</name>
</gene>
<protein>
    <submittedName>
        <fullName evidence="5">HlyD family secretion protein</fullName>
    </submittedName>
</protein>
<keyword evidence="2" id="KW-0175">Coiled coil</keyword>
<dbReference type="InterPro" id="IPR050465">
    <property type="entry name" value="UPF0194_transport"/>
</dbReference>
<organism evidence="5 6">
    <name type="scientific">Alsobacter ponti</name>
    <dbReference type="NCBI Taxonomy" id="2962936"/>
    <lineage>
        <taxon>Bacteria</taxon>
        <taxon>Pseudomonadati</taxon>
        <taxon>Pseudomonadota</taxon>
        <taxon>Alphaproteobacteria</taxon>
        <taxon>Hyphomicrobiales</taxon>
        <taxon>Alsobacteraceae</taxon>
        <taxon>Alsobacter</taxon>
    </lineage>
</organism>